<dbReference type="AlphaFoldDB" id="A0A8A4ZKT1"/>
<keyword evidence="3" id="KW-0378">Hydrolase</keyword>
<dbReference type="GO" id="GO:0005975">
    <property type="term" value="P:carbohydrate metabolic process"/>
    <property type="evidence" value="ECO:0007669"/>
    <property type="project" value="InterPro"/>
</dbReference>
<evidence type="ECO:0000259" key="2">
    <source>
        <dbReference type="Pfam" id="PF19291"/>
    </source>
</evidence>
<dbReference type="GO" id="GO:0004553">
    <property type="term" value="F:hydrolase activity, hydrolyzing O-glycosyl compounds"/>
    <property type="evidence" value="ECO:0007669"/>
    <property type="project" value="UniProtKB-ARBA"/>
</dbReference>
<protein>
    <submittedName>
        <fullName evidence="3">Glycoside hydrolase family 15 protein</fullName>
    </submittedName>
</protein>
<keyword evidence="4" id="KW-1185">Reference proteome</keyword>
<dbReference type="Proteomes" id="UP000663937">
    <property type="component" value="Chromosome"/>
</dbReference>
<dbReference type="InterPro" id="IPR008928">
    <property type="entry name" value="6-hairpin_glycosidase_sf"/>
</dbReference>
<dbReference type="InterPro" id="IPR012341">
    <property type="entry name" value="6hp_glycosidase-like_sf"/>
</dbReference>
<name>A0A8A4ZKT1_9MICO</name>
<proteinExistence type="predicted"/>
<gene>
    <name evidence="3" type="ORF">J4E96_09495</name>
</gene>
<evidence type="ECO:0000313" key="4">
    <source>
        <dbReference type="Proteomes" id="UP000663937"/>
    </source>
</evidence>
<sequence length="624" mass="69179">MPPTTPASTPIEDYAVLGDGQTAALVSRAGSVDWLCLPRFDSPACFAALLGGPEHGRWLLTVRDPISITRRYLDDSFVLETTYVAATGTAVMLEAMPLGDGRADLVRRLEVTSGTVTVEHEWIVRFGYGAFEPWVHHVTDPQGFDSIRAIAGPDSLLLRGDRLPTAVDHRHTDLFDLSAGEFVEFAATWSHSWLPVPERLSITARLDATRARWGEWARSCAYYGDYRDAVVRSLLVLRMLTDAETGGIVAAPTTSLPEQPGGERNWDYRYCWLRDAAMTLEAFLEFGYREEATEWRDWLLRAVAGSPQDLQIMYGADGRRDLPERELDHLPGYAGSRPVRIGNAAVDQIQNDVLGEVMSALHMARHAGLADTPDSWSLERTLVADLELRWREPDRGIWEVRGDARHFTHSKVMAWAALDRAVRAIEEHGLSGPLERWRAVRAEIRADVLANGFDAERGTFVQYYGATHTDASLLQIVQVGFLPATDPRFLGTLAAIRAELEVGDGLLRRYRTEKTDDGLAGSEHPFLACSFWLADAVARTGDVAESARLLDRLTGLVNDVGLLSEEYDVDGARMVGNFPQALSHLALVRAVHSHNDAAHGIDPTTPMTPVHADRMRRAAHDLHR</sequence>
<feature type="domain" description="Trehalase-like N-terminal" evidence="2">
    <location>
        <begin position="8"/>
        <end position="129"/>
    </location>
</feature>
<feature type="domain" description="GH15-like" evidence="1">
    <location>
        <begin position="224"/>
        <end position="591"/>
    </location>
</feature>
<organism evidence="3 4">
    <name type="scientific">Pengzhenrongella sicca</name>
    <dbReference type="NCBI Taxonomy" id="2819238"/>
    <lineage>
        <taxon>Bacteria</taxon>
        <taxon>Bacillati</taxon>
        <taxon>Actinomycetota</taxon>
        <taxon>Actinomycetes</taxon>
        <taxon>Micrococcales</taxon>
        <taxon>Pengzhenrongella</taxon>
    </lineage>
</organism>
<dbReference type="SUPFAM" id="SSF48208">
    <property type="entry name" value="Six-hairpin glycosidases"/>
    <property type="match status" value="1"/>
</dbReference>
<dbReference type="PANTHER" id="PTHR31616">
    <property type="entry name" value="TREHALASE"/>
    <property type="match status" value="1"/>
</dbReference>
<dbReference type="InterPro" id="IPR011613">
    <property type="entry name" value="GH15-like"/>
</dbReference>
<dbReference type="RefSeq" id="WP_227425506.1">
    <property type="nucleotide sequence ID" value="NZ_CP071868.1"/>
</dbReference>
<dbReference type="InterPro" id="IPR045582">
    <property type="entry name" value="Trehalase-like_N"/>
</dbReference>
<reference evidence="3" key="1">
    <citation type="submission" date="2021-03" db="EMBL/GenBank/DDBJ databases">
        <title>Pengzhenrongella sicca gen. nov., sp. nov., a new member of suborder Micrococcineae isolated from High-Arctic tundra soil.</title>
        <authorList>
            <person name="Peng F."/>
        </authorList>
    </citation>
    <scope>NUCLEOTIDE SEQUENCE</scope>
    <source>
        <strain evidence="3">LRZ-2</strain>
    </source>
</reference>
<dbReference type="Pfam" id="PF00723">
    <property type="entry name" value="Glyco_hydro_15"/>
    <property type="match status" value="1"/>
</dbReference>
<dbReference type="KEGG" id="psic:J4E96_09495"/>
<evidence type="ECO:0000259" key="1">
    <source>
        <dbReference type="Pfam" id="PF00723"/>
    </source>
</evidence>
<evidence type="ECO:0000313" key="3">
    <source>
        <dbReference type="EMBL" id="QTE31127.1"/>
    </source>
</evidence>
<dbReference type="Pfam" id="PF19291">
    <property type="entry name" value="TREH_N"/>
    <property type="match status" value="1"/>
</dbReference>
<accession>A0A8A4ZKT1</accession>
<dbReference type="PANTHER" id="PTHR31616:SF0">
    <property type="entry name" value="GLUCAN 1,4-ALPHA-GLUCOSIDASE"/>
    <property type="match status" value="1"/>
</dbReference>
<dbReference type="EMBL" id="CP071868">
    <property type="protein sequence ID" value="QTE31127.1"/>
    <property type="molecule type" value="Genomic_DNA"/>
</dbReference>
<dbReference type="Gene3D" id="1.50.10.10">
    <property type="match status" value="1"/>
</dbReference>